<feature type="compositionally biased region" description="Low complexity" evidence="1">
    <location>
        <begin position="29"/>
        <end position="44"/>
    </location>
</feature>
<organism evidence="3 4">
    <name type="scientific">Hyphobacterium lacteum</name>
    <dbReference type="NCBI Taxonomy" id="3116575"/>
    <lineage>
        <taxon>Bacteria</taxon>
        <taxon>Pseudomonadati</taxon>
        <taxon>Pseudomonadota</taxon>
        <taxon>Alphaproteobacteria</taxon>
        <taxon>Maricaulales</taxon>
        <taxon>Maricaulaceae</taxon>
        <taxon>Hyphobacterium</taxon>
    </lineage>
</organism>
<comment type="caution">
    <text evidence="3">The sequence shown here is derived from an EMBL/GenBank/DDBJ whole genome shotgun (WGS) entry which is preliminary data.</text>
</comment>
<feature type="region of interest" description="Disordered" evidence="1">
    <location>
        <begin position="29"/>
        <end position="83"/>
    </location>
</feature>
<accession>A0ABU7LQ94</accession>
<dbReference type="EMBL" id="JAZDRP010000003">
    <property type="protein sequence ID" value="MEE2525796.1"/>
    <property type="molecule type" value="Genomic_DNA"/>
</dbReference>
<feature type="chain" id="PRO_5045726734" evidence="2">
    <location>
        <begin position="28"/>
        <end position="182"/>
    </location>
</feature>
<proteinExistence type="predicted"/>
<feature type="compositionally biased region" description="Acidic residues" evidence="1">
    <location>
        <begin position="63"/>
        <end position="72"/>
    </location>
</feature>
<evidence type="ECO:0000256" key="2">
    <source>
        <dbReference type="SAM" id="SignalP"/>
    </source>
</evidence>
<evidence type="ECO:0000313" key="4">
    <source>
        <dbReference type="Proteomes" id="UP001354971"/>
    </source>
</evidence>
<dbReference type="RefSeq" id="WP_330198460.1">
    <property type="nucleotide sequence ID" value="NZ_JAZDRP010000003.1"/>
</dbReference>
<reference evidence="3 4" key="1">
    <citation type="submission" date="2024-01" db="EMBL/GenBank/DDBJ databases">
        <title>Hyphobacterium bacterium isolated from marine sediment.</title>
        <authorList>
            <person name="Zhao S."/>
        </authorList>
    </citation>
    <scope>NUCLEOTIDE SEQUENCE [LARGE SCALE GENOMIC DNA]</scope>
    <source>
        <strain evidence="4">HN65</strain>
    </source>
</reference>
<name>A0ABU7LQ94_9PROT</name>
<evidence type="ECO:0000313" key="3">
    <source>
        <dbReference type="EMBL" id="MEE2525796.1"/>
    </source>
</evidence>
<keyword evidence="4" id="KW-1185">Reference proteome</keyword>
<sequence>MRQARHIFAALALIAGSFWLTPGTAQAQEQLRQPQQVPRVPANRIQDREEDVPTLTRRVLEMLGEDEDEAEEEQQRRADRGREPVSDYGLECRNIRRLQVMDILVRVHCQDPDRYGNLIYTFPIGGYGDVTPDTQIRRWHASELIQAVQSVTANPNAVLHMRVSERYAYEPRIQYFYIEYED</sequence>
<feature type="compositionally biased region" description="Basic and acidic residues" evidence="1">
    <location>
        <begin position="73"/>
        <end position="83"/>
    </location>
</feature>
<keyword evidence="2" id="KW-0732">Signal</keyword>
<dbReference type="Proteomes" id="UP001354971">
    <property type="component" value="Unassembled WGS sequence"/>
</dbReference>
<gene>
    <name evidence="3" type="ORF">V0U79_05410</name>
</gene>
<evidence type="ECO:0000256" key="1">
    <source>
        <dbReference type="SAM" id="MobiDB-lite"/>
    </source>
</evidence>
<protein>
    <submittedName>
        <fullName evidence="3">Uncharacterized protein</fullName>
    </submittedName>
</protein>
<feature type="signal peptide" evidence="2">
    <location>
        <begin position="1"/>
        <end position="27"/>
    </location>
</feature>